<dbReference type="PRINTS" id="PR00237">
    <property type="entry name" value="GPCRRHODOPSN"/>
</dbReference>
<feature type="domain" description="G-protein coupled receptors family 1 profile" evidence="6">
    <location>
        <begin position="89"/>
        <end position="416"/>
    </location>
</feature>
<dbReference type="CDD" id="cd14978">
    <property type="entry name" value="7tmA_FMRFamide_R-like"/>
    <property type="match status" value="1"/>
</dbReference>
<evidence type="ECO:0000313" key="9">
    <source>
        <dbReference type="RefSeq" id="XP_055891585.1"/>
    </source>
</evidence>
<keyword evidence="4 5" id="KW-0472">Membrane</keyword>
<keyword evidence="2 5" id="KW-0812">Transmembrane</keyword>
<dbReference type="GO" id="GO:0004930">
    <property type="term" value="F:G protein-coupled receptor activity"/>
    <property type="evidence" value="ECO:0007669"/>
    <property type="project" value="InterPro"/>
</dbReference>
<feature type="transmembrane region" description="Helical" evidence="5">
    <location>
        <begin position="153"/>
        <end position="174"/>
    </location>
</feature>
<evidence type="ECO:0000313" key="8">
    <source>
        <dbReference type="RefSeq" id="XP_055891584.1"/>
    </source>
</evidence>
<dbReference type="InterPro" id="IPR000276">
    <property type="entry name" value="GPCR_Rhodpsn"/>
</dbReference>
<reference evidence="8 9" key="1">
    <citation type="submission" date="2025-04" db="UniProtKB">
        <authorList>
            <consortium name="RefSeq"/>
        </authorList>
    </citation>
    <scope>IDENTIFICATION</scope>
</reference>
<keyword evidence="7" id="KW-1185">Reference proteome</keyword>
<dbReference type="SUPFAM" id="SSF81321">
    <property type="entry name" value="Family A G protein-coupled receptor-like"/>
    <property type="match status" value="1"/>
</dbReference>
<feature type="transmembrane region" description="Helical" evidence="5">
    <location>
        <begin position="313"/>
        <end position="335"/>
    </location>
</feature>
<organism evidence="7 8">
    <name type="scientific">Biomphalaria glabrata</name>
    <name type="common">Bloodfluke planorb</name>
    <name type="synonym">Freshwater snail</name>
    <dbReference type="NCBI Taxonomy" id="6526"/>
    <lineage>
        <taxon>Eukaryota</taxon>
        <taxon>Metazoa</taxon>
        <taxon>Spiralia</taxon>
        <taxon>Lophotrochozoa</taxon>
        <taxon>Mollusca</taxon>
        <taxon>Gastropoda</taxon>
        <taxon>Heterobranchia</taxon>
        <taxon>Euthyneura</taxon>
        <taxon>Panpulmonata</taxon>
        <taxon>Hygrophila</taxon>
        <taxon>Lymnaeoidea</taxon>
        <taxon>Planorbidae</taxon>
        <taxon>Biomphalaria</taxon>
    </lineage>
</organism>
<comment type="subcellular location">
    <subcellularLocation>
        <location evidence="1">Membrane</location>
    </subcellularLocation>
</comment>
<name>A0A9W3AWJ4_BIOGL</name>
<sequence>MSLFLDSAVLSRVIVETHPNNTGAMFSEDVKDYNVTTVSQATTTATWINGDIFTASPQQPIQISEFTQMLTFVFLGVLGSALAVLGFLGNTLSIIVLQHRQMRSSTSYYLLSLAIYDNCILLGMVVYFCFPAMSPYTSSLADYQSFSSQTIEGGYPLSLTAQMGSIYTCVGFTVERFIAVCRPLHVANTCTRSRTLRAIALIFLWSFIYNIPRFFHYQVIEIPMSVSQVNSTVSTEPYTILDLSPAYTISSTTHAFNVSSPHTVFTTVLNSYDTTTADINKTAGSGRKMYTYRETEFGSDRTFQHVYLIYSQLFFMFLLPFIMILVMNICLIKAVKNSKSMQQSMCASARKEHNLTVMLIAVIVVFLVCQFPSIIDNILVAVFGDEKLKSYNAYMCFYTLSTFMVEINAASNFLLYCFFGKKFRLMLLNILGLKRKKRHIAYRSTVTKTRTSGTRIYEMEVSAM</sequence>
<dbReference type="OrthoDB" id="10011262at2759"/>
<dbReference type="AlphaFoldDB" id="A0A9W3AWJ4"/>
<evidence type="ECO:0000256" key="2">
    <source>
        <dbReference type="ARBA" id="ARBA00022692"/>
    </source>
</evidence>
<dbReference type="GO" id="GO:0016020">
    <property type="term" value="C:membrane"/>
    <property type="evidence" value="ECO:0007669"/>
    <property type="project" value="UniProtKB-SubCell"/>
</dbReference>
<dbReference type="OMA" id="NASCNCT"/>
<proteinExistence type="predicted"/>
<dbReference type="Proteomes" id="UP001165740">
    <property type="component" value="Chromosome 7"/>
</dbReference>
<feature type="transmembrane region" description="Helical" evidence="5">
    <location>
        <begin position="109"/>
        <end position="133"/>
    </location>
</feature>
<feature type="transmembrane region" description="Helical" evidence="5">
    <location>
        <begin position="355"/>
        <end position="375"/>
    </location>
</feature>
<keyword evidence="3 5" id="KW-1133">Transmembrane helix</keyword>
<feature type="transmembrane region" description="Helical" evidence="5">
    <location>
        <begin position="195"/>
        <end position="215"/>
    </location>
</feature>
<evidence type="ECO:0000259" key="6">
    <source>
        <dbReference type="PROSITE" id="PS50262"/>
    </source>
</evidence>
<dbReference type="Pfam" id="PF00001">
    <property type="entry name" value="7tm_1"/>
    <property type="match status" value="2"/>
</dbReference>
<dbReference type="RefSeq" id="XP_055891584.1">
    <property type="nucleotide sequence ID" value="XM_056035609.1"/>
</dbReference>
<dbReference type="PANTHER" id="PTHR46641">
    <property type="entry name" value="FMRFAMIDE RECEPTOR-RELATED"/>
    <property type="match status" value="1"/>
</dbReference>
<evidence type="ECO:0000256" key="1">
    <source>
        <dbReference type="ARBA" id="ARBA00004370"/>
    </source>
</evidence>
<accession>A0A9W3AWJ4</accession>
<evidence type="ECO:0000256" key="5">
    <source>
        <dbReference type="SAM" id="Phobius"/>
    </source>
</evidence>
<feature type="transmembrane region" description="Helical" evidence="5">
    <location>
        <begin position="72"/>
        <end position="97"/>
    </location>
</feature>
<dbReference type="Gene3D" id="1.20.1070.10">
    <property type="entry name" value="Rhodopsin 7-helix transmembrane proteins"/>
    <property type="match status" value="1"/>
</dbReference>
<dbReference type="InterPro" id="IPR052954">
    <property type="entry name" value="GPCR-Ligand_Int"/>
</dbReference>
<dbReference type="PANTHER" id="PTHR46641:SF2">
    <property type="entry name" value="FMRFAMIDE RECEPTOR"/>
    <property type="match status" value="1"/>
</dbReference>
<feature type="transmembrane region" description="Helical" evidence="5">
    <location>
        <begin position="395"/>
        <end position="419"/>
    </location>
</feature>
<dbReference type="GeneID" id="106063535"/>
<dbReference type="PROSITE" id="PS50262">
    <property type="entry name" value="G_PROTEIN_RECEP_F1_2"/>
    <property type="match status" value="1"/>
</dbReference>
<dbReference type="RefSeq" id="XP_055891585.1">
    <property type="nucleotide sequence ID" value="XM_056035610.1"/>
</dbReference>
<protein>
    <submittedName>
        <fullName evidence="8 9">FMRFamide receptor-like</fullName>
    </submittedName>
</protein>
<evidence type="ECO:0000256" key="4">
    <source>
        <dbReference type="ARBA" id="ARBA00023136"/>
    </source>
</evidence>
<evidence type="ECO:0000313" key="7">
    <source>
        <dbReference type="Proteomes" id="UP001165740"/>
    </source>
</evidence>
<evidence type="ECO:0000256" key="3">
    <source>
        <dbReference type="ARBA" id="ARBA00022989"/>
    </source>
</evidence>
<gene>
    <name evidence="8 9" type="primary">LOC106063535</name>
</gene>
<dbReference type="InterPro" id="IPR017452">
    <property type="entry name" value="GPCR_Rhodpsn_7TM"/>
</dbReference>